<protein>
    <submittedName>
        <fullName evidence="2">Uncharacterized protein</fullName>
    </submittedName>
</protein>
<evidence type="ECO:0000313" key="2">
    <source>
        <dbReference type="EMBL" id="CAE0702178.1"/>
    </source>
</evidence>
<keyword evidence="1" id="KW-1133">Transmembrane helix</keyword>
<dbReference type="EMBL" id="CAKKNE010000001">
    <property type="protein sequence ID" value="CAH0364534.1"/>
    <property type="molecule type" value="Genomic_DNA"/>
</dbReference>
<keyword evidence="4" id="KW-1185">Reference proteome</keyword>
<keyword evidence="1" id="KW-0812">Transmembrane</keyword>
<evidence type="ECO:0000256" key="1">
    <source>
        <dbReference type="SAM" id="Phobius"/>
    </source>
</evidence>
<feature type="transmembrane region" description="Helical" evidence="1">
    <location>
        <begin position="269"/>
        <end position="292"/>
    </location>
</feature>
<accession>A0A7S4EBS4</accession>
<dbReference type="Proteomes" id="UP000789595">
    <property type="component" value="Unassembled WGS sequence"/>
</dbReference>
<evidence type="ECO:0000313" key="3">
    <source>
        <dbReference type="EMBL" id="CAH0364534.1"/>
    </source>
</evidence>
<proteinExistence type="predicted"/>
<feature type="transmembrane region" description="Helical" evidence="1">
    <location>
        <begin position="150"/>
        <end position="170"/>
    </location>
</feature>
<evidence type="ECO:0000313" key="4">
    <source>
        <dbReference type="Proteomes" id="UP000789595"/>
    </source>
</evidence>
<gene>
    <name evidence="2" type="ORF">PCAL00307_LOCUS17623</name>
    <name evidence="3" type="ORF">PECAL_1P09010</name>
</gene>
<keyword evidence="1" id="KW-0472">Membrane</keyword>
<feature type="transmembrane region" description="Helical" evidence="1">
    <location>
        <begin position="182"/>
        <end position="206"/>
    </location>
</feature>
<dbReference type="AlphaFoldDB" id="A0A7S4EBS4"/>
<name>A0A7S4EBS4_9STRA</name>
<reference evidence="2" key="1">
    <citation type="submission" date="2021-01" db="EMBL/GenBank/DDBJ databases">
        <authorList>
            <person name="Corre E."/>
            <person name="Pelletier E."/>
            <person name="Niang G."/>
            <person name="Scheremetjew M."/>
            <person name="Finn R."/>
            <person name="Kale V."/>
            <person name="Holt S."/>
            <person name="Cochrane G."/>
            <person name="Meng A."/>
            <person name="Brown T."/>
            <person name="Cohen L."/>
        </authorList>
    </citation>
    <scope>NUCLEOTIDE SEQUENCE</scope>
    <source>
        <strain evidence="2">CCMP1756</strain>
    </source>
</reference>
<organism evidence="2">
    <name type="scientific">Pelagomonas calceolata</name>
    <dbReference type="NCBI Taxonomy" id="35677"/>
    <lineage>
        <taxon>Eukaryota</taxon>
        <taxon>Sar</taxon>
        <taxon>Stramenopiles</taxon>
        <taxon>Ochrophyta</taxon>
        <taxon>Pelagophyceae</taxon>
        <taxon>Pelagomonadales</taxon>
        <taxon>Pelagomonadaceae</taxon>
        <taxon>Pelagomonas</taxon>
    </lineage>
</organism>
<reference evidence="3" key="2">
    <citation type="submission" date="2021-11" db="EMBL/GenBank/DDBJ databases">
        <authorList>
            <consortium name="Genoscope - CEA"/>
            <person name="William W."/>
        </authorList>
    </citation>
    <scope>NUCLEOTIDE SEQUENCE</scope>
</reference>
<sequence length="377" mass="42104">MEAREPRAECDELLAVVQRAVGDDAAPRCTAALMAQGVSAVVDWFVLETADEDLCRDLLSDVAAAEKLTRVQVAKLRLALRGQSARFYPARLSDEEGERRPLWSSFRRYTLPNPLEVAFVFTNRPGWYRAVFDALDGHRLREAYMEQSQIFMLVSALLLGGLLTLIAFDLGRDQARGPPLHIICLSLNLNAFFTAFCAVLFQLYALHVYLPVHVDNLRDALRSTQMLPMTGGLYFAMSAWGMFLGLLFEAMRPMQGLDVWLFRERDLGWGWRMVPVISLASGFAFVTIPFFIQISGAARIIAHSGALAERPVLPPEAISWSSTAANRSLAAVALSQPNCDLKELYRRHQRVSSAVDAQMANTATRGARLMRRAKQRP</sequence>
<dbReference type="EMBL" id="HBIW01020477">
    <property type="protein sequence ID" value="CAE0702178.1"/>
    <property type="molecule type" value="Transcribed_RNA"/>
</dbReference>
<feature type="transmembrane region" description="Helical" evidence="1">
    <location>
        <begin position="226"/>
        <end position="248"/>
    </location>
</feature>